<reference evidence="3" key="1">
    <citation type="submission" date="2016-10" db="EMBL/GenBank/DDBJ databases">
        <authorList>
            <person name="Varghese N."/>
            <person name="Submissions S."/>
        </authorList>
    </citation>
    <scope>NUCLEOTIDE SEQUENCE [LARGE SCALE GENOMIC DNA]</scope>
    <source>
        <strain evidence="3">P18</strain>
    </source>
</reference>
<dbReference type="Gene3D" id="3.90.1570.10">
    <property type="entry name" value="tt1808, chain A"/>
    <property type="match status" value="1"/>
</dbReference>
<keyword evidence="2" id="KW-0255">Endonuclease</keyword>
<feature type="domain" description="HTH cro/C1-type" evidence="1">
    <location>
        <begin position="6"/>
        <end position="61"/>
    </location>
</feature>
<keyword evidence="2" id="KW-0378">Hydrolase</keyword>
<dbReference type="InterPro" id="IPR010982">
    <property type="entry name" value="Lambda_DNA-bd_dom_sf"/>
</dbReference>
<dbReference type="SMART" id="SM00530">
    <property type="entry name" value="HTH_XRE"/>
    <property type="match status" value="1"/>
</dbReference>
<dbReference type="InterPro" id="IPR008538">
    <property type="entry name" value="Uma2"/>
</dbReference>
<keyword evidence="2" id="KW-0540">Nuclease</keyword>
<dbReference type="Pfam" id="PF01381">
    <property type="entry name" value="HTH_3"/>
    <property type="match status" value="1"/>
</dbReference>
<dbReference type="EMBL" id="FOXO01000007">
    <property type="protein sequence ID" value="SFP76073.1"/>
    <property type="molecule type" value="Genomic_DNA"/>
</dbReference>
<dbReference type="SUPFAM" id="SSF47413">
    <property type="entry name" value="lambda repressor-like DNA-binding domains"/>
    <property type="match status" value="1"/>
</dbReference>
<dbReference type="RefSeq" id="WP_074886016.1">
    <property type="nucleotide sequence ID" value="NZ_FOXO01000007.1"/>
</dbReference>
<accession>A0A1I5SZ83</accession>
<dbReference type="PROSITE" id="PS50943">
    <property type="entry name" value="HTH_CROC1"/>
    <property type="match status" value="1"/>
</dbReference>
<dbReference type="Pfam" id="PF05685">
    <property type="entry name" value="Uma2"/>
    <property type="match status" value="1"/>
</dbReference>
<sequence>MTIKQMREIKEKRGYSYAQLSEYTGVPAITLQKIFSGKTKSPRIATLNAIEKVLGGAEEQFQGKAFEYGKSGYSTGDDHGNILREEEPVFGNPDGIKYGNPSKRQGEFTLDDYYALPDEQRVELIDGVFYDMSAPRVVHQDISYVIHSAIADYIKKNKGKCKAFSAPVDVQIDCDEKTMVQPDVLVICDREKIKGFGIYGAPDFLVEILSKSTRKKDMTIKLTKYSEAGVREYWIVDPHKRMLIIYNFMEEDFMPVMMPLKGEAPVAIYDGKLKISLDEIAASIDEFGE</sequence>
<proteinExistence type="predicted"/>
<dbReference type="OrthoDB" id="9808428at2"/>
<keyword evidence="3" id="KW-1185">Reference proteome</keyword>
<dbReference type="InterPro" id="IPR011335">
    <property type="entry name" value="Restrct_endonuc-II-like"/>
</dbReference>
<protein>
    <submittedName>
        <fullName evidence="2">Endonuclease, Uma2 family (Restriction endonuclease fold)</fullName>
    </submittedName>
</protein>
<dbReference type="PANTHER" id="PTHR34107:SF4">
    <property type="entry name" value="SLL1222 PROTEIN"/>
    <property type="match status" value="1"/>
</dbReference>
<organism evidence="2 3">
    <name type="scientific">Butyrivibrio proteoclasticus</name>
    <dbReference type="NCBI Taxonomy" id="43305"/>
    <lineage>
        <taxon>Bacteria</taxon>
        <taxon>Bacillati</taxon>
        <taxon>Bacillota</taxon>
        <taxon>Clostridia</taxon>
        <taxon>Lachnospirales</taxon>
        <taxon>Lachnospiraceae</taxon>
        <taxon>Butyrivibrio</taxon>
    </lineage>
</organism>
<dbReference type="AlphaFoldDB" id="A0A1I5SZ83"/>
<evidence type="ECO:0000313" key="3">
    <source>
        <dbReference type="Proteomes" id="UP000182624"/>
    </source>
</evidence>
<evidence type="ECO:0000259" key="1">
    <source>
        <dbReference type="PROSITE" id="PS50943"/>
    </source>
</evidence>
<dbReference type="SUPFAM" id="SSF52980">
    <property type="entry name" value="Restriction endonuclease-like"/>
    <property type="match status" value="1"/>
</dbReference>
<dbReference type="CDD" id="cd00093">
    <property type="entry name" value="HTH_XRE"/>
    <property type="match status" value="1"/>
</dbReference>
<gene>
    <name evidence="2" type="ORF">SAMN04487928_107141</name>
</gene>
<evidence type="ECO:0000313" key="2">
    <source>
        <dbReference type="EMBL" id="SFP76073.1"/>
    </source>
</evidence>
<dbReference type="Gene3D" id="1.10.260.40">
    <property type="entry name" value="lambda repressor-like DNA-binding domains"/>
    <property type="match status" value="1"/>
</dbReference>
<dbReference type="Proteomes" id="UP000182624">
    <property type="component" value="Unassembled WGS sequence"/>
</dbReference>
<dbReference type="GO" id="GO:0003677">
    <property type="term" value="F:DNA binding"/>
    <property type="evidence" value="ECO:0007669"/>
    <property type="project" value="InterPro"/>
</dbReference>
<dbReference type="GO" id="GO:0004519">
    <property type="term" value="F:endonuclease activity"/>
    <property type="evidence" value="ECO:0007669"/>
    <property type="project" value="UniProtKB-KW"/>
</dbReference>
<dbReference type="PANTHER" id="PTHR34107">
    <property type="entry name" value="SLL0198 PROTEIN-RELATED"/>
    <property type="match status" value="1"/>
</dbReference>
<name>A0A1I5SZ83_9FIRM</name>
<dbReference type="InterPro" id="IPR001387">
    <property type="entry name" value="Cro/C1-type_HTH"/>
</dbReference>
<dbReference type="InterPro" id="IPR012296">
    <property type="entry name" value="Nuclease_put_TT1808"/>
</dbReference>
<dbReference type="CDD" id="cd06260">
    <property type="entry name" value="DUF820-like"/>
    <property type="match status" value="1"/>
</dbReference>